<evidence type="ECO:0000256" key="3">
    <source>
        <dbReference type="ARBA" id="ARBA00023136"/>
    </source>
</evidence>
<reference evidence="4 5" key="1">
    <citation type="submission" date="2020-04" db="EMBL/GenBank/DDBJ databases">
        <title>Flammeovirga sp. SR4, a novel species isolated from seawater.</title>
        <authorList>
            <person name="Wang X."/>
        </authorList>
    </citation>
    <scope>NUCLEOTIDE SEQUENCE [LARGE SCALE GENOMIC DNA]</scope>
    <source>
        <strain evidence="4 5">SR4</strain>
    </source>
</reference>
<dbReference type="PROSITE" id="PS51257">
    <property type="entry name" value="PROKAR_LIPOPROTEIN"/>
    <property type="match status" value="1"/>
</dbReference>
<evidence type="ECO:0000256" key="2">
    <source>
        <dbReference type="ARBA" id="ARBA00022475"/>
    </source>
</evidence>
<dbReference type="SUPFAM" id="SSF101898">
    <property type="entry name" value="NHL repeat"/>
    <property type="match status" value="1"/>
</dbReference>
<dbReference type="RefSeq" id="WP_168882333.1">
    <property type="nucleotide sequence ID" value="NZ_JABAIL010000003.1"/>
</dbReference>
<keyword evidence="5" id="KW-1185">Reference proteome</keyword>
<dbReference type="AlphaFoldDB" id="A0A7X8SK28"/>
<sequence length="263" mass="30290">MMLKKGHLLYIFFIILSTLTISCAQQKEKKKSELEYKRKWFLPTTLDEISGLTWYADNTLACVNDEQGKIYLYHLEQEKIIKDYKFGKSGDYEGIAYQKPFFYVVKSNGKLYIYNEETNETDKVQLPFTIDNDIEGLCIYKNHLLVALKGKGGLEGKKSETSNIYSVNMEDLFDVDLAYQLPKLPKIGLSGIWANETTEQLIVLSHRSKHIFYIDAIEGTILKTIEFSRSMFEQPEGVCMSPDGRIFISNEQGDNLHANILEF</sequence>
<dbReference type="EMBL" id="JABAIL010000003">
    <property type="protein sequence ID" value="NLR91615.1"/>
    <property type="molecule type" value="Genomic_DNA"/>
</dbReference>
<dbReference type="GO" id="GO:0005886">
    <property type="term" value="C:plasma membrane"/>
    <property type="evidence" value="ECO:0007669"/>
    <property type="project" value="UniProtKB-SubCell"/>
</dbReference>
<dbReference type="Proteomes" id="UP000585050">
    <property type="component" value="Unassembled WGS sequence"/>
</dbReference>
<gene>
    <name evidence="4" type="ORF">HGP29_10380</name>
</gene>
<keyword evidence="3" id="KW-0472">Membrane</keyword>
<evidence type="ECO:0000256" key="1">
    <source>
        <dbReference type="ARBA" id="ARBA00004236"/>
    </source>
</evidence>
<name>A0A7X8SK28_9BACT</name>
<organism evidence="4 5">
    <name type="scientific">Flammeovirga agarivorans</name>
    <dbReference type="NCBI Taxonomy" id="2726742"/>
    <lineage>
        <taxon>Bacteria</taxon>
        <taxon>Pseudomonadati</taxon>
        <taxon>Bacteroidota</taxon>
        <taxon>Cytophagia</taxon>
        <taxon>Cytophagales</taxon>
        <taxon>Flammeovirgaceae</taxon>
        <taxon>Flammeovirga</taxon>
    </lineage>
</organism>
<dbReference type="Pfam" id="PF06977">
    <property type="entry name" value="SdiA-regulated"/>
    <property type="match status" value="1"/>
</dbReference>
<keyword evidence="2" id="KW-1003">Cell membrane</keyword>
<dbReference type="InterPro" id="IPR009722">
    <property type="entry name" value="YjiK/CarP"/>
</dbReference>
<proteinExistence type="predicted"/>
<comment type="subcellular location">
    <subcellularLocation>
        <location evidence="1">Cell membrane</location>
    </subcellularLocation>
</comment>
<comment type="caution">
    <text evidence="4">The sequence shown here is derived from an EMBL/GenBank/DDBJ whole genome shotgun (WGS) entry which is preliminary data.</text>
</comment>
<evidence type="ECO:0000313" key="4">
    <source>
        <dbReference type="EMBL" id="NLR91615.1"/>
    </source>
</evidence>
<protein>
    <submittedName>
        <fullName evidence="4">Uncharacterized protein</fullName>
    </submittedName>
</protein>
<accession>A0A7X8SK28</accession>
<evidence type="ECO:0000313" key="5">
    <source>
        <dbReference type="Proteomes" id="UP000585050"/>
    </source>
</evidence>